<organism evidence="2 3">
    <name type="scientific">Erpetoichthys calabaricus</name>
    <name type="common">Rope fish</name>
    <name type="synonym">Calamoichthys calabaricus</name>
    <dbReference type="NCBI Taxonomy" id="27687"/>
    <lineage>
        <taxon>Eukaryota</taxon>
        <taxon>Metazoa</taxon>
        <taxon>Chordata</taxon>
        <taxon>Craniata</taxon>
        <taxon>Vertebrata</taxon>
        <taxon>Euteleostomi</taxon>
        <taxon>Actinopterygii</taxon>
        <taxon>Polypteriformes</taxon>
        <taxon>Polypteridae</taxon>
        <taxon>Erpetoichthys</taxon>
    </lineage>
</organism>
<dbReference type="GO" id="GO:0005886">
    <property type="term" value="C:plasma membrane"/>
    <property type="evidence" value="ECO:0007669"/>
    <property type="project" value="TreeGrafter"/>
</dbReference>
<keyword evidence="1" id="KW-1015">Disulfide bond</keyword>
<dbReference type="GO" id="GO:0007411">
    <property type="term" value="P:axon guidance"/>
    <property type="evidence" value="ECO:0007669"/>
    <property type="project" value="TreeGrafter"/>
</dbReference>
<dbReference type="Gene3D" id="2.60.40.10">
    <property type="entry name" value="Immunoglobulins"/>
    <property type="match status" value="2"/>
</dbReference>
<dbReference type="PANTHER" id="PTHR44170">
    <property type="entry name" value="PROTEIN SIDEKICK"/>
    <property type="match status" value="1"/>
</dbReference>
<dbReference type="InterPro" id="IPR036179">
    <property type="entry name" value="Ig-like_dom_sf"/>
</dbReference>
<dbReference type="SUPFAM" id="SSF48726">
    <property type="entry name" value="Immunoglobulin"/>
    <property type="match status" value="1"/>
</dbReference>
<proteinExistence type="predicted"/>
<keyword evidence="3" id="KW-1185">Reference proteome</keyword>
<dbReference type="Proteomes" id="UP000694620">
    <property type="component" value="Unassembled WGS sequence"/>
</dbReference>
<evidence type="ECO:0000313" key="2">
    <source>
        <dbReference type="Ensembl" id="ENSECRP00000029611.1"/>
    </source>
</evidence>
<dbReference type="Ensembl" id="ENSECRT00000030240.1">
    <property type="protein sequence ID" value="ENSECRP00000029611.1"/>
    <property type="gene ID" value="ENSECRG00000020062.1"/>
</dbReference>
<dbReference type="GO" id="GO:0007420">
    <property type="term" value="P:brain development"/>
    <property type="evidence" value="ECO:0007669"/>
    <property type="project" value="TreeGrafter"/>
</dbReference>
<evidence type="ECO:0000313" key="3">
    <source>
        <dbReference type="Proteomes" id="UP000694620"/>
    </source>
</evidence>
<dbReference type="InterPro" id="IPR013783">
    <property type="entry name" value="Ig-like_fold"/>
</dbReference>
<dbReference type="PANTHER" id="PTHR44170:SF12">
    <property type="entry name" value="NEUROFASCIN"/>
    <property type="match status" value="1"/>
</dbReference>
<dbReference type="GeneTree" id="ENSGT00940000157024"/>
<reference evidence="2" key="2">
    <citation type="submission" date="2025-09" db="UniProtKB">
        <authorList>
            <consortium name="Ensembl"/>
        </authorList>
    </citation>
    <scope>IDENTIFICATION</scope>
</reference>
<dbReference type="GO" id="GO:0098632">
    <property type="term" value="F:cell-cell adhesion mediator activity"/>
    <property type="evidence" value="ECO:0007669"/>
    <property type="project" value="TreeGrafter"/>
</dbReference>
<dbReference type="AlphaFoldDB" id="A0A8C4TAL8"/>
<dbReference type="GO" id="GO:0030424">
    <property type="term" value="C:axon"/>
    <property type="evidence" value="ECO:0007669"/>
    <property type="project" value="TreeGrafter"/>
</dbReference>
<reference evidence="2" key="1">
    <citation type="submission" date="2025-08" db="UniProtKB">
        <authorList>
            <consortium name="Ensembl"/>
        </authorList>
    </citation>
    <scope>IDENTIFICATION</scope>
</reference>
<sequence length="170" mass="18877">MLCGLSATTVKQPPTITKQSPKDYIVNHRDNIIIECEAKGNPLPSGGRPGEHEGEYQCFAKNEFGTALSNKILLRVSSKYQGQGIQYPGHAILPCNPPPGLPPPHIFWMNSVSMGLNGDLYFSNVLAKDAETDYSCNARFHFTHTIQQKNPFTLKVLTSNYPPIFKARLM</sequence>
<evidence type="ECO:0000256" key="1">
    <source>
        <dbReference type="ARBA" id="ARBA00023157"/>
    </source>
</evidence>
<name>A0A8C4TAL8_ERPCA</name>
<protein>
    <recommendedName>
        <fullName evidence="4">Ig-like domain-containing protein</fullName>
    </recommendedName>
</protein>
<accession>A0A8C4TAL8</accession>
<evidence type="ECO:0008006" key="4">
    <source>
        <dbReference type="Google" id="ProtNLM"/>
    </source>
</evidence>